<comment type="similarity">
    <text evidence="2">Belongs to the DODA-type extradiol aromatic ring-opening dioxygenase family.</text>
</comment>
<evidence type="ECO:0000256" key="3">
    <source>
        <dbReference type="ARBA" id="ARBA00022723"/>
    </source>
</evidence>
<dbReference type="CDD" id="cd07363">
    <property type="entry name" value="45_DOPA_Dioxygenase"/>
    <property type="match status" value="1"/>
</dbReference>
<dbReference type="InterPro" id="IPR004183">
    <property type="entry name" value="Xdiol_dOase_suB"/>
</dbReference>
<evidence type="ECO:0000256" key="5">
    <source>
        <dbReference type="ARBA" id="ARBA00023002"/>
    </source>
</evidence>
<evidence type="ECO:0000313" key="7">
    <source>
        <dbReference type="EMBL" id="ROT37065.1"/>
    </source>
</evidence>
<sequence>MQPGQLLRPLKYLVATYLTYAVVRHTAPRTFSTFSTSTSSAMPRGSVVCISHGGGKFKTLSPLSSLPVLLSTQKLYFHPLTPPGPLPVLGDPSHKSIVSSLTTRVPKLLRLGTDEAPRAIVVVTAHWSQRNPTISSASQHRLYYDYGGFPPESYRLKYDAPGSPDVAQEVKSALEKEGLTPVLDDERGWDHGVFIPFLLINPKADIPIVQLSVLASESPEEHHKMGRALGRLRDSNVAIVGSGFASFHNLAEMMPLFSGDPVRTSRVARKVAEFSGALTPAVETEGSEERAARLARWREFPHSYEMHPRGGGEHFMPLLVSAGAGGDEVAGKYKDEFLGVDIWTYYWSDVKL</sequence>
<keyword evidence="7" id="KW-0223">Dioxygenase</keyword>
<dbReference type="GeneID" id="39580612"/>
<dbReference type="AlphaFoldDB" id="A0A3N2PRE4"/>
<dbReference type="Proteomes" id="UP000272025">
    <property type="component" value="Unassembled WGS sequence"/>
</dbReference>
<dbReference type="GO" id="GO:0008270">
    <property type="term" value="F:zinc ion binding"/>
    <property type="evidence" value="ECO:0007669"/>
    <property type="project" value="InterPro"/>
</dbReference>
<evidence type="ECO:0000259" key="6">
    <source>
        <dbReference type="Pfam" id="PF02900"/>
    </source>
</evidence>
<feature type="domain" description="Extradiol ring-cleavage dioxygenase class III enzyme subunit B" evidence="6">
    <location>
        <begin position="112"/>
        <end position="330"/>
    </location>
</feature>
<dbReference type="PANTHER" id="PTHR30096:SF0">
    <property type="entry name" value="4,5-DOPA DIOXYGENASE EXTRADIOL-LIKE PROTEIN"/>
    <property type="match status" value="1"/>
</dbReference>
<keyword evidence="5" id="KW-0560">Oxidoreductase</keyword>
<keyword evidence="8" id="KW-1185">Reference proteome</keyword>
<name>A0A3N2PRE4_SODAK</name>
<dbReference type="GO" id="GO:0016702">
    <property type="term" value="F:oxidoreductase activity, acting on single donors with incorporation of molecular oxygen, incorporation of two atoms of oxygen"/>
    <property type="evidence" value="ECO:0007669"/>
    <property type="project" value="UniProtKB-ARBA"/>
</dbReference>
<dbReference type="PANTHER" id="PTHR30096">
    <property type="entry name" value="4,5-DOPA DIOXYGENASE EXTRADIOL-LIKE PROTEIN"/>
    <property type="match status" value="1"/>
</dbReference>
<comment type="cofactor">
    <cofactor evidence="1">
        <name>Zn(2+)</name>
        <dbReference type="ChEBI" id="CHEBI:29105"/>
    </cofactor>
</comment>
<evidence type="ECO:0000256" key="1">
    <source>
        <dbReference type="ARBA" id="ARBA00001947"/>
    </source>
</evidence>
<protein>
    <submittedName>
        <fullName evidence="7">LigB subunit of an aromatic-ring-opening dioxygenase LigAB</fullName>
    </submittedName>
</protein>
<evidence type="ECO:0000256" key="4">
    <source>
        <dbReference type="ARBA" id="ARBA00022833"/>
    </source>
</evidence>
<accession>A0A3N2PRE4</accession>
<dbReference type="SUPFAM" id="SSF53213">
    <property type="entry name" value="LigB-like"/>
    <property type="match status" value="1"/>
</dbReference>
<organism evidence="7 8">
    <name type="scientific">Sodiomyces alkalinus (strain CBS 110278 / VKM F-3762 / F11)</name>
    <name type="common">Alkaliphilic filamentous fungus</name>
    <dbReference type="NCBI Taxonomy" id="1314773"/>
    <lineage>
        <taxon>Eukaryota</taxon>
        <taxon>Fungi</taxon>
        <taxon>Dikarya</taxon>
        <taxon>Ascomycota</taxon>
        <taxon>Pezizomycotina</taxon>
        <taxon>Sordariomycetes</taxon>
        <taxon>Hypocreomycetidae</taxon>
        <taxon>Glomerellales</taxon>
        <taxon>Plectosphaerellaceae</taxon>
        <taxon>Sodiomyces</taxon>
    </lineage>
</organism>
<dbReference type="GO" id="GO:0008198">
    <property type="term" value="F:ferrous iron binding"/>
    <property type="evidence" value="ECO:0007669"/>
    <property type="project" value="InterPro"/>
</dbReference>
<dbReference type="OrthoDB" id="7396853at2759"/>
<dbReference type="EMBL" id="ML119057">
    <property type="protein sequence ID" value="ROT37065.1"/>
    <property type="molecule type" value="Genomic_DNA"/>
</dbReference>
<dbReference type="RefSeq" id="XP_028464871.1">
    <property type="nucleotide sequence ID" value="XM_028612134.1"/>
</dbReference>
<dbReference type="Gene3D" id="3.40.830.10">
    <property type="entry name" value="LigB-like"/>
    <property type="match status" value="1"/>
</dbReference>
<dbReference type="STRING" id="1314773.A0A3N2PRE4"/>
<reference evidence="7 8" key="1">
    <citation type="journal article" date="2018" name="Mol. Ecol.">
        <title>The obligate alkalophilic soda-lake fungus Sodiomyces alkalinus has shifted to a protein diet.</title>
        <authorList>
            <person name="Grum-Grzhimaylo A.A."/>
            <person name="Falkoski D.L."/>
            <person name="van den Heuvel J."/>
            <person name="Valero-Jimenez C.A."/>
            <person name="Min B."/>
            <person name="Choi I.G."/>
            <person name="Lipzen A."/>
            <person name="Daum C.G."/>
            <person name="Aanen D.K."/>
            <person name="Tsang A."/>
            <person name="Henrissat B."/>
            <person name="Bilanenko E.N."/>
            <person name="de Vries R.P."/>
            <person name="van Kan J.A.L."/>
            <person name="Grigoriev I.V."/>
            <person name="Debets A.J.M."/>
        </authorList>
    </citation>
    <scope>NUCLEOTIDE SEQUENCE [LARGE SCALE GENOMIC DNA]</scope>
    <source>
        <strain evidence="7 8">F11</strain>
    </source>
</reference>
<evidence type="ECO:0000256" key="2">
    <source>
        <dbReference type="ARBA" id="ARBA00007581"/>
    </source>
</evidence>
<proteinExistence type="inferred from homology"/>
<dbReference type="Pfam" id="PF02900">
    <property type="entry name" value="LigB"/>
    <property type="match status" value="1"/>
</dbReference>
<keyword evidence="4" id="KW-0862">Zinc</keyword>
<keyword evidence="3" id="KW-0479">Metal-binding</keyword>
<dbReference type="InterPro" id="IPR014436">
    <property type="entry name" value="Extradiol_dOase_DODA"/>
</dbReference>
<gene>
    <name evidence="7" type="ORF">SODALDRAFT_334134</name>
</gene>
<evidence type="ECO:0000313" key="8">
    <source>
        <dbReference type="Proteomes" id="UP000272025"/>
    </source>
</evidence>